<evidence type="ECO:0000256" key="2">
    <source>
        <dbReference type="ARBA" id="ARBA00024325"/>
    </source>
</evidence>
<dbReference type="EMBL" id="JAAIWK010000022">
    <property type="protein sequence ID" value="NEY20863.1"/>
    <property type="molecule type" value="Genomic_DNA"/>
</dbReference>
<organism evidence="4 6">
    <name type="scientific">Heyndrickxia ginsengihumi</name>
    <dbReference type="NCBI Taxonomy" id="363870"/>
    <lineage>
        <taxon>Bacteria</taxon>
        <taxon>Bacillati</taxon>
        <taxon>Bacillota</taxon>
        <taxon>Bacilli</taxon>
        <taxon>Bacillales</taxon>
        <taxon>Bacillaceae</taxon>
        <taxon>Heyndrickxia</taxon>
    </lineage>
</organism>
<evidence type="ECO:0000256" key="3">
    <source>
        <dbReference type="ARBA" id="ARBA00024344"/>
    </source>
</evidence>
<dbReference type="Proteomes" id="UP000030588">
    <property type="component" value="Unassembled WGS sequence"/>
</dbReference>
<dbReference type="Gene3D" id="1.20.1260.10">
    <property type="match status" value="1"/>
</dbReference>
<sequence length="102" mass="11279">MNEFIQKMVGMGGMTDQVIATDLLTSVKSGVKMLSFAVTEAATDEVRAALTEQLHHAIDLHEQVTDYMISKGYYHPYNLQEQIHVDVNTAQTALNIPLPSSD</sequence>
<evidence type="ECO:0000313" key="7">
    <source>
        <dbReference type="Proteomes" id="UP000476934"/>
    </source>
</evidence>
<dbReference type="OrthoDB" id="1930261at2"/>
<dbReference type="EMBL" id="JRUN01000001">
    <property type="protein sequence ID" value="KHD86931.1"/>
    <property type="molecule type" value="Genomic_DNA"/>
</dbReference>
<name>A0A0A6VH76_9BACI</name>
<dbReference type="GO" id="GO:0030435">
    <property type="term" value="P:sporulation resulting in formation of a cellular spore"/>
    <property type="evidence" value="ECO:0007669"/>
    <property type="project" value="UniProtKB-KW"/>
</dbReference>
<gene>
    <name evidence="5" type="ORF">G4D61_12965</name>
    <name evidence="4" type="ORF">NG54_00735</name>
</gene>
<reference evidence="4 6" key="1">
    <citation type="submission" date="2014-10" db="EMBL/GenBank/DDBJ databases">
        <title>Draft genome of phytase producing Bacillus ginsengihumi strain M2.11.</title>
        <authorList>
            <person name="Toymentseva A."/>
            <person name="Boulygina E.A."/>
            <person name="Kazakov S.V."/>
            <person name="Kayumov I."/>
            <person name="Suleimanova A.D."/>
            <person name="Mardanova A.M."/>
            <person name="Maria S.N."/>
            <person name="Sergey M.Y."/>
            <person name="Sharipova M.R."/>
        </authorList>
    </citation>
    <scope>NUCLEOTIDE SEQUENCE [LARGE SCALE GENOMIC DNA]</scope>
    <source>
        <strain evidence="4 6">M2.11</strain>
    </source>
</reference>
<dbReference type="Proteomes" id="UP000476934">
    <property type="component" value="Unassembled WGS sequence"/>
</dbReference>
<comment type="subcellular location">
    <subcellularLocation>
        <location evidence="2">Spore coat</location>
    </subcellularLocation>
</comment>
<comment type="caution">
    <text evidence="4">The sequence shown here is derived from an EMBL/GenBank/DDBJ whole genome shotgun (WGS) entry which is preliminary data.</text>
</comment>
<protein>
    <submittedName>
        <fullName evidence="5">Spore coat protein</fullName>
    </submittedName>
    <submittedName>
        <fullName evidence="4">Spore gernimation protein GerQ</fullName>
    </submittedName>
</protein>
<reference evidence="5 7" key="2">
    <citation type="submission" date="2020-02" db="EMBL/GenBank/DDBJ databases">
        <authorList>
            <person name="Feng H."/>
        </authorList>
    </citation>
    <scope>NUCLEOTIDE SEQUENCE [LARGE SCALE GENOMIC DNA]</scope>
    <source>
        <strain evidence="5 7">Gsoil 114</strain>
    </source>
</reference>
<proteinExistence type="inferred from homology"/>
<keyword evidence="1" id="KW-0749">Sporulation</keyword>
<comment type="similarity">
    <text evidence="3">Belongs to the CotF family.</text>
</comment>
<dbReference type="STRING" id="363870.NG54_00735"/>
<reference evidence="5 7" key="3">
    <citation type="submission" date="2020-03" db="EMBL/GenBank/DDBJ databases">
        <title>Bacillus aquiflavi sp. nov., isolated from yellow water of strong flavor Chinese baijiu in Yibin region of China.</title>
        <authorList>
            <person name="Xie J."/>
        </authorList>
    </citation>
    <scope>NUCLEOTIDE SEQUENCE [LARGE SCALE GENOMIC DNA]</scope>
    <source>
        <strain evidence="5 7">Gsoil 114</strain>
    </source>
</reference>
<accession>A0A0A6VH76</accession>
<keyword evidence="5" id="KW-0167">Capsid protein</keyword>
<evidence type="ECO:0000256" key="1">
    <source>
        <dbReference type="ARBA" id="ARBA00022969"/>
    </source>
</evidence>
<dbReference type="InterPro" id="IPR012347">
    <property type="entry name" value="Ferritin-like"/>
</dbReference>
<evidence type="ECO:0000313" key="6">
    <source>
        <dbReference type="Proteomes" id="UP000030588"/>
    </source>
</evidence>
<keyword evidence="5" id="KW-0946">Virion</keyword>
<dbReference type="InterPro" id="IPR012851">
    <property type="entry name" value="Spore_coat_CotF-like"/>
</dbReference>
<dbReference type="PANTHER" id="PTHR39183">
    <property type="entry name" value="SPORE COAT PROTEIN F-LIKE PROTEIN YHCQ"/>
    <property type="match status" value="1"/>
</dbReference>
<evidence type="ECO:0000313" key="5">
    <source>
        <dbReference type="EMBL" id="NEY20863.1"/>
    </source>
</evidence>
<dbReference type="AlphaFoldDB" id="A0A0A6VH76"/>
<dbReference type="PANTHER" id="PTHR39183:SF1">
    <property type="entry name" value="SPORE COAT PROTEIN F-LIKE PROTEIN YHCQ"/>
    <property type="match status" value="1"/>
</dbReference>
<dbReference type="RefSeq" id="WP_025727807.1">
    <property type="nucleotide sequence ID" value="NZ_JAAIWK010000022.1"/>
</dbReference>
<evidence type="ECO:0000313" key="4">
    <source>
        <dbReference type="EMBL" id="KHD86931.1"/>
    </source>
</evidence>
<dbReference type="Pfam" id="PF07875">
    <property type="entry name" value="Coat_F"/>
    <property type="match status" value="1"/>
</dbReference>
<keyword evidence="7" id="KW-1185">Reference proteome</keyword>